<evidence type="ECO:0000313" key="3">
    <source>
        <dbReference type="WBParaSite" id="PTRK_0000362500.1"/>
    </source>
</evidence>
<dbReference type="AlphaFoldDB" id="A0A0N4Z8L5"/>
<evidence type="ECO:0000313" key="2">
    <source>
        <dbReference type="Proteomes" id="UP000038045"/>
    </source>
</evidence>
<organism evidence="2 3">
    <name type="scientific">Parastrongyloides trichosuri</name>
    <name type="common">Possum-specific nematode worm</name>
    <dbReference type="NCBI Taxonomy" id="131310"/>
    <lineage>
        <taxon>Eukaryota</taxon>
        <taxon>Metazoa</taxon>
        <taxon>Ecdysozoa</taxon>
        <taxon>Nematoda</taxon>
        <taxon>Chromadorea</taxon>
        <taxon>Rhabditida</taxon>
        <taxon>Tylenchina</taxon>
        <taxon>Panagrolaimomorpha</taxon>
        <taxon>Strongyloidoidea</taxon>
        <taxon>Strongyloididae</taxon>
        <taxon>Parastrongyloides</taxon>
    </lineage>
</organism>
<dbReference type="PROSITE" id="PS50878">
    <property type="entry name" value="RT_POL"/>
    <property type="match status" value="1"/>
</dbReference>
<dbReference type="PANTHER" id="PTHR35450">
    <property type="entry name" value="REVERSE TRANSCRIPTASE DOMAIN-CONTAINING PROTEIN"/>
    <property type="match status" value="1"/>
</dbReference>
<proteinExistence type="predicted"/>
<dbReference type="WBParaSite" id="PTRK_0000362500.1">
    <property type="protein sequence ID" value="PTRK_0000362500.1"/>
    <property type="gene ID" value="PTRK_0000362500"/>
</dbReference>
<dbReference type="Proteomes" id="UP000038045">
    <property type="component" value="Unplaced"/>
</dbReference>
<protein>
    <submittedName>
        <fullName evidence="3">Reverse transcriptase domain-containing protein</fullName>
    </submittedName>
</protein>
<accession>A0A0N4Z8L5</accession>
<dbReference type="SUPFAM" id="SSF56672">
    <property type="entry name" value="DNA/RNA polymerases"/>
    <property type="match status" value="1"/>
</dbReference>
<dbReference type="InterPro" id="IPR043502">
    <property type="entry name" value="DNA/RNA_pol_sf"/>
</dbReference>
<dbReference type="InterPro" id="IPR043128">
    <property type="entry name" value="Rev_trsase/Diguanyl_cyclase"/>
</dbReference>
<name>A0A0N4Z8L5_PARTI</name>
<dbReference type="InterPro" id="IPR000477">
    <property type="entry name" value="RT_dom"/>
</dbReference>
<feature type="domain" description="Reverse transcriptase" evidence="1">
    <location>
        <begin position="1"/>
        <end position="196"/>
    </location>
</feature>
<keyword evidence="2" id="KW-1185">Reference proteome</keyword>
<dbReference type="STRING" id="131310.A0A0N4Z8L5"/>
<evidence type="ECO:0000259" key="1">
    <source>
        <dbReference type="PROSITE" id="PS50878"/>
    </source>
</evidence>
<dbReference type="Pfam" id="PF00078">
    <property type="entry name" value="RVT_1"/>
    <property type="match status" value="1"/>
</dbReference>
<reference evidence="3" key="1">
    <citation type="submission" date="2017-02" db="UniProtKB">
        <authorList>
            <consortium name="WormBaseParasite"/>
        </authorList>
    </citation>
    <scope>IDENTIFICATION</scope>
</reference>
<dbReference type="PANTHER" id="PTHR35450:SF2">
    <property type="entry name" value="REVERSE TRANSCRIPTASE DOMAIN-CONTAINING PROTEIN"/>
    <property type="match status" value="1"/>
</dbReference>
<sequence>MGWLDFSKAFDTVNHLSLRLIASKLNISEQMRKLMVSLYGNWSTRFCVGGVFSRIVNLNRGSPQGDCLSPTMFCIAMAYISSKLNLLPTIHNQHGSSNFEKFPKLKRMRNHIAYIDDLKVYASSESILQDLVKEVMRAGSVLSLELNLKKCSHVSSREGILETVDDENDEVENGILNNIPYLMPDEDPYKYLGICQRIFDDREISLTKTKERILERVKEIWSLDLNVSQLIQAHNSIIPAIAGYVAGNIKSEGKMNSVLRYVEDEIDREVLSTIRELGLLQSNNCVARCYLDQDKGGLGIKNLRCEAEIAIGMNLSYNLMNRRNLPEILMHRSLDSFKRRNAFSDLSKIINIGAPVKVKSITPHIQEAYKEPTKYPDVPITIKYTDDSREVFFNYKDLQKKIKTLINSYYQNLFYEKFARKLKFPKFLDEMDKKQEKVLHMWLKAGISIEVCRRNLSAQEDQSTLKAHPSRIGLDDRCRFGCPAPETVCHILNECEYFKSGLMRRRHDSIAQIVTRFVLKKYNYDYKNEKIGENDLMRFTYDQPVPVSKMEDEPFPNKPDLVIWEKDKKRILIIEFANHKIIVNFYASMSERLRRVIRNHLGFARAGSNPAGCE</sequence>
<dbReference type="Gene3D" id="3.30.70.270">
    <property type="match status" value="1"/>
</dbReference>